<dbReference type="AlphaFoldDB" id="A0A0S8FTG9"/>
<dbReference type="EMBL" id="LJUJ01000028">
    <property type="protein sequence ID" value="KPK62716.1"/>
    <property type="molecule type" value="Genomic_DNA"/>
</dbReference>
<protein>
    <recommendedName>
        <fullName evidence="1">Secretion system C-terminal sorting domain-containing protein</fullName>
    </recommendedName>
</protein>
<accession>A0A0S8FTG9</accession>
<gene>
    <name evidence="2" type="ORF">AMJ83_10100</name>
</gene>
<reference evidence="2 3" key="1">
    <citation type="journal article" date="2015" name="Microbiome">
        <title>Genomic resolution of linkages in carbon, nitrogen, and sulfur cycling among widespread estuary sediment bacteria.</title>
        <authorList>
            <person name="Baker B.J."/>
            <person name="Lazar C.S."/>
            <person name="Teske A.P."/>
            <person name="Dick G.J."/>
        </authorList>
    </citation>
    <scope>NUCLEOTIDE SEQUENCE [LARGE SCALE GENOMIC DNA]</scope>
    <source>
        <strain evidence="2">SM23_42</strain>
    </source>
</reference>
<organism evidence="2 3">
    <name type="scientific">candidate division WOR_3 bacterium SM23_42</name>
    <dbReference type="NCBI Taxonomy" id="1703779"/>
    <lineage>
        <taxon>Bacteria</taxon>
        <taxon>Bacteria division WOR-3</taxon>
    </lineage>
</organism>
<feature type="domain" description="Secretion system C-terminal sorting" evidence="1">
    <location>
        <begin position="90"/>
        <end position="170"/>
    </location>
</feature>
<evidence type="ECO:0000313" key="2">
    <source>
        <dbReference type="EMBL" id="KPK62716.1"/>
    </source>
</evidence>
<dbReference type="Pfam" id="PF18962">
    <property type="entry name" value="Por_Secre_tail"/>
    <property type="match status" value="1"/>
</dbReference>
<comment type="caution">
    <text evidence="2">The sequence shown here is derived from an EMBL/GenBank/DDBJ whole genome shotgun (WGS) entry which is preliminary data.</text>
</comment>
<proteinExistence type="predicted"/>
<dbReference type="STRING" id="1703779.AMJ83_10100"/>
<evidence type="ECO:0000259" key="1">
    <source>
        <dbReference type="Pfam" id="PF18962"/>
    </source>
</evidence>
<sequence length="172" mass="18478">ALNGYGPADLLYSTFLGGSGFDGACRAVLVDDSTVIVGGLGSYDFPTTPGAYDTTLSHEYDGVVCRFGVYVGVQEATTDYPQSSITLSPVFPNPSRGDFSYSINLLEATRAKVSIFDITGRLVENLLDKDLAAGSHDLNWRAGSGKNLASGVYYLRVDADEIQQSRKFIILE</sequence>
<dbReference type="Proteomes" id="UP000051373">
    <property type="component" value="Unassembled WGS sequence"/>
</dbReference>
<dbReference type="InterPro" id="IPR026444">
    <property type="entry name" value="Secre_tail"/>
</dbReference>
<feature type="non-terminal residue" evidence="2">
    <location>
        <position position="1"/>
    </location>
</feature>
<dbReference type="NCBIfam" id="TIGR04183">
    <property type="entry name" value="Por_Secre_tail"/>
    <property type="match status" value="1"/>
</dbReference>
<name>A0A0S8FTG9_UNCW3</name>
<dbReference type="Gene3D" id="2.60.40.4070">
    <property type="match status" value="1"/>
</dbReference>
<evidence type="ECO:0000313" key="3">
    <source>
        <dbReference type="Proteomes" id="UP000051373"/>
    </source>
</evidence>